<protein>
    <submittedName>
        <fullName evidence="1">Uncharacterized protein</fullName>
    </submittedName>
</protein>
<proteinExistence type="predicted"/>
<name>A0A7C4YFM2_UNCW3</name>
<evidence type="ECO:0000313" key="1">
    <source>
        <dbReference type="EMBL" id="HGW91566.1"/>
    </source>
</evidence>
<organism evidence="1">
    <name type="scientific">candidate division WOR-3 bacterium</name>
    <dbReference type="NCBI Taxonomy" id="2052148"/>
    <lineage>
        <taxon>Bacteria</taxon>
        <taxon>Bacteria division WOR-3</taxon>
    </lineage>
</organism>
<dbReference type="EMBL" id="DTHG01000039">
    <property type="protein sequence ID" value="HGW91566.1"/>
    <property type="molecule type" value="Genomic_DNA"/>
</dbReference>
<reference evidence="1" key="1">
    <citation type="journal article" date="2020" name="mSystems">
        <title>Genome- and Community-Level Interaction Insights into Carbon Utilization and Element Cycling Functions of Hydrothermarchaeota in Hydrothermal Sediment.</title>
        <authorList>
            <person name="Zhou Z."/>
            <person name="Liu Y."/>
            <person name="Xu W."/>
            <person name="Pan J."/>
            <person name="Luo Z.H."/>
            <person name="Li M."/>
        </authorList>
    </citation>
    <scope>NUCLEOTIDE SEQUENCE [LARGE SCALE GENOMIC DNA]</scope>
    <source>
        <strain evidence="1">SpSt-780</strain>
    </source>
</reference>
<dbReference type="Gene3D" id="2.60.40.4070">
    <property type="match status" value="1"/>
</dbReference>
<dbReference type="AlphaFoldDB" id="A0A7C4YFM2"/>
<sequence>MVLFFLFFNPFLKDIRTGNVIIREFTGHSQTTPLKMNVNSSKQIDILFVDDDGNGTSIEGFGYEHYWTEILNALGASYNVWSVADSGKPGYSVLSLYPIVIWNEPDYITSLSTDDVDTIRAYLDNGGKFWLNGEDVLYNLGTPPDWLPVTNFEDRGCDTAYGLGDTIGRSLVLPLDSISRMTNDPSNDWSDILQIDPTKADSSFYAHRWSWGNFYSGIVGLRDDDAGTGGTGPGKLFFLAMPFEALKGSDRIALLSSVLEYFGLTFQSYDVIAKSIIFPKKFSNADDSNSISLKITSVATGTVPDFWSKFIIKDKAGSTVYEESLLVSGLTQNKDTILNFPKWLTPSLDTFTCYGIVYLDNDGNHTNDTVSKSTVTLHLIAYDDFETGISQWSGTWEATDERSYEGTYSYTDSAYGNYPDLSTLAGTLNDTLNFTFFSDAVLRFRTMHFIEQGFDYGYLILKDVATGQKDTLAIFNADSTSWYTIERTLGNYTGDYVLSFELVTDPAFNEEGWYVDEFLIYGTDTDLSSPVVKLTPPNTYKDGIIGDYNVKVYTYDKFGIQAETLFYNVNDGLWLSLDPYQYLPDTFYFTIPSQPVGSKVNFYVKAVDVNLNVTTTPVYTYFSGLILSYDDGDADAYYIWGQGDRIASRFAPLGTNKYIEIKRIISYWYSDQNTPLDTVMFNFFLEKDTLPYEEAVMDTGIKFYPGEQLNASRPFGFTDKEMPENMKFSSPVYISAIKFTPGDYPVFGSDQSEPIDNNAYYYYMGKWYHFSGEDFMIRALVDTGSIHNDGALLSFISPFKFVKEDSTYIPQVRATLIGDTPLNCITVLEVDSGGTIIYADYDTTTINPAETLTISYAEWTAHSNDFDYLFKARIVSEEDEIPWNNSLTKTVHSGPPYGDFLVWDPDPNHISGEFIYTILHDTLGLKGYYEDGDTTAFKFYYPYLGSFKTVWVCLGQYNNWYTIKRSGTTWQYLKDYLVNKWGGLYLEGSRAWYWDPQYKQGYDFDTLFHTVSYAVGTTTNENVSGLPSTIMEGFSSQLFGQTTPDKIRGTATGATICMVKQNGDTVAHYYDNGDYRVFGSSILCGNLQDIYAMQDYITRVYNFISQATNIPENPYIADMIIKNTVFSKELEIELIIPSTTFVNISVYDITGKLIKTIKNDGMINGKNRIVWDGRDNYGKEIPSGVYFINSKIGYKNIQKKVIKVK</sequence>
<accession>A0A7C4YFM2</accession>
<gene>
    <name evidence="1" type="ORF">ENV67_03375</name>
</gene>
<comment type="caution">
    <text evidence="1">The sequence shown here is derived from an EMBL/GenBank/DDBJ whole genome shotgun (WGS) entry which is preliminary data.</text>
</comment>